<accession>A0A4Q4QYF9</accession>
<evidence type="ECO:0000313" key="3">
    <source>
        <dbReference type="Proteomes" id="UP000293823"/>
    </source>
</evidence>
<name>A0A4Q4QYF9_9PLEO</name>
<comment type="caution">
    <text evidence="2">The sequence shown here is derived from an EMBL/GenBank/DDBJ whole genome shotgun (WGS) entry which is preliminary data.</text>
</comment>
<dbReference type="OrthoDB" id="5985073at2759"/>
<organism evidence="2 3">
    <name type="scientific">Alternaria arborescens</name>
    <dbReference type="NCBI Taxonomy" id="156630"/>
    <lineage>
        <taxon>Eukaryota</taxon>
        <taxon>Fungi</taxon>
        <taxon>Dikarya</taxon>
        <taxon>Ascomycota</taxon>
        <taxon>Pezizomycotina</taxon>
        <taxon>Dothideomycetes</taxon>
        <taxon>Pleosporomycetidae</taxon>
        <taxon>Pleosporales</taxon>
        <taxon>Pleosporineae</taxon>
        <taxon>Pleosporaceae</taxon>
        <taxon>Alternaria</taxon>
        <taxon>Alternaria sect. Alternaria</taxon>
    </lineage>
</organism>
<evidence type="ECO:0000259" key="1">
    <source>
        <dbReference type="PROSITE" id="PS50948"/>
    </source>
</evidence>
<dbReference type="PROSITE" id="PS50948">
    <property type="entry name" value="PAN"/>
    <property type="match status" value="2"/>
</dbReference>
<dbReference type="Proteomes" id="UP000293823">
    <property type="component" value="Unassembled WGS sequence"/>
</dbReference>
<proteinExistence type="predicted"/>
<dbReference type="Gene3D" id="3.50.4.10">
    <property type="entry name" value="Hepatocyte Growth Factor"/>
    <property type="match status" value="1"/>
</dbReference>
<dbReference type="SMART" id="SM00473">
    <property type="entry name" value="PAN_AP"/>
    <property type="match status" value="1"/>
</dbReference>
<dbReference type="EMBL" id="PEJP01000047">
    <property type="protein sequence ID" value="RYO48823.1"/>
    <property type="molecule type" value="Genomic_DNA"/>
</dbReference>
<reference evidence="3" key="1">
    <citation type="journal article" date="2019" name="bioRxiv">
        <title>Genomics, evolutionary history and diagnostics of the Alternaria alternata species group including apple and Asian pear pathotypes.</title>
        <authorList>
            <person name="Armitage A.D."/>
            <person name="Cockerton H.M."/>
            <person name="Sreenivasaprasad S."/>
            <person name="Woodhall J.W."/>
            <person name="Lane C.R."/>
            <person name="Harrison R.J."/>
            <person name="Clarkson J.P."/>
        </authorList>
    </citation>
    <scope>NUCLEOTIDE SEQUENCE [LARGE SCALE GENOMIC DNA]</scope>
    <source>
        <strain evidence="3">RGR 97.0016</strain>
    </source>
</reference>
<dbReference type="Pfam" id="PF08276">
    <property type="entry name" value="PAN_2"/>
    <property type="match status" value="1"/>
</dbReference>
<feature type="domain" description="Apple" evidence="1">
    <location>
        <begin position="1"/>
        <end position="59"/>
    </location>
</feature>
<keyword evidence="3" id="KW-1185">Reference proteome</keyword>
<gene>
    <name evidence="2" type="ORF">AA0113_g9881</name>
</gene>
<dbReference type="InterPro" id="IPR003609">
    <property type="entry name" value="Pan_app"/>
</dbReference>
<dbReference type="AlphaFoldDB" id="A0A4Q4QYF9"/>
<feature type="domain" description="Apple" evidence="1">
    <location>
        <begin position="126"/>
        <end position="197"/>
    </location>
</feature>
<sequence>MATKPFTSLDACLADCKAESGCESFVVISTSCHLTRIPITSTNVIPRPGSGVKFYNRDCVADPLAATTPLATLATSTVPTSTSITSTSTSTVCTPAAPTVSCVAYPNCPKFTAGLANSCPSYGAQCQDNYFVRCENTPAPGSQTILELPNISVDECRQRCDGIDNCAAFSYKASTCYLWKSINGFNSDSATVYIRICPATTCSSAPVRRGEERISALQRWRKPT</sequence>
<evidence type="ECO:0000313" key="2">
    <source>
        <dbReference type="EMBL" id="RYO48823.1"/>
    </source>
</evidence>
<protein>
    <recommendedName>
        <fullName evidence="1">Apple domain-containing protein</fullName>
    </recommendedName>
</protein>